<organism evidence="1">
    <name type="scientific">hydrothermal vent metagenome</name>
    <dbReference type="NCBI Taxonomy" id="652676"/>
    <lineage>
        <taxon>unclassified sequences</taxon>
        <taxon>metagenomes</taxon>
        <taxon>ecological metagenomes</taxon>
    </lineage>
</organism>
<sequence length="374" mass="41842">MALSAEDNLRLNVLLAQELYAVRIDESKMCVFALTAKGEAKVPLSVIGKDEPYIKEVKALFSTHVMGSPGGYPVYLKRWTRMGQARDESLAQLLLLGESEAVVAAVHAAGLTDELAARAWWAMPTAENARRMLEKQAVVEGETGKVLADFLIEFLPFEEDQGDMIESVRLVLQPGLISQQEKEKLWAKTKTKKSFYVGFLHATPDDLPISVEAHNDYDNVKKLLQSLIDEKNEYAFLLEKILNRKGQAFIKTIEDALKKPGNQDVVVLLLEAISKYFKTILPEKYTEDDIEKICSEAKLCCSTDNKELNKVVVVLDGEFNEAKKFLCAMTVLSCLSVKLVNPIFSRTDAIGTVMRKKIKPVTDPIIEQLKILCD</sequence>
<gene>
    <name evidence="1" type="ORF">MNBD_GAMMA05-1487</name>
</gene>
<reference evidence="1" key="1">
    <citation type="submission" date="2018-06" db="EMBL/GenBank/DDBJ databases">
        <authorList>
            <person name="Zhirakovskaya E."/>
        </authorList>
    </citation>
    <scope>NUCLEOTIDE SEQUENCE</scope>
</reference>
<dbReference type="EMBL" id="UOFE01000021">
    <property type="protein sequence ID" value="VAW51635.1"/>
    <property type="molecule type" value="Genomic_DNA"/>
</dbReference>
<name>A0A3B0W6V5_9ZZZZ</name>
<evidence type="ECO:0000313" key="1">
    <source>
        <dbReference type="EMBL" id="VAW51635.1"/>
    </source>
</evidence>
<protein>
    <recommendedName>
        <fullName evidence="2">Sulfur reduction protein DsrS</fullName>
    </recommendedName>
</protein>
<dbReference type="AlphaFoldDB" id="A0A3B0W6V5"/>
<evidence type="ECO:0008006" key="2">
    <source>
        <dbReference type="Google" id="ProtNLM"/>
    </source>
</evidence>
<proteinExistence type="predicted"/>
<accession>A0A3B0W6V5</accession>